<protein>
    <recommendedName>
        <fullName evidence="7">Radical SAM core domain-containing protein</fullName>
    </recommendedName>
</protein>
<dbReference type="GO" id="GO:0003824">
    <property type="term" value="F:catalytic activity"/>
    <property type="evidence" value="ECO:0007669"/>
    <property type="project" value="InterPro"/>
</dbReference>
<dbReference type="CDD" id="cd21109">
    <property type="entry name" value="SPASM"/>
    <property type="match status" value="1"/>
</dbReference>
<feature type="compositionally biased region" description="Low complexity" evidence="6">
    <location>
        <begin position="34"/>
        <end position="47"/>
    </location>
</feature>
<dbReference type="InterPro" id="IPR007197">
    <property type="entry name" value="rSAM"/>
</dbReference>
<dbReference type="SFLD" id="SFLDG01067">
    <property type="entry name" value="SPASM/twitch_domain_containing"/>
    <property type="match status" value="1"/>
</dbReference>
<dbReference type="AlphaFoldDB" id="A0A254NM86"/>
<feature type="compositionally biased region" description="Polar residues" evidence="6">
    <location>
        <begin position="24"/>
        <end position="33"/>
    </location>
</feature>
<organism evidence="8 9">
    <name type="scientific">Roseateles puraquae</name>
    <dbReference type="NCBI Taxonomy" id="431059"/>
    <lineage>
        <taxon>Bacteria</taxon>
        <taxon>Pseudomonadati</taxon>
        <taxon>Pseudomonadota</taxon>
        <taxon>Betaproteobacteria</taxon>
        <taxon>Burkholderiales</taxon>
        <taxon>Sphaerotilaceae</taxon>
        <taxon>Roseateles</taxon>
    </lineage>
</organism>
<dbReference type="PROSITE" id="PS51918">
    <property type="entry name" value="RADICAL_SAM"/>
    <property type="match status" value="1"/>
</dbReference>
<dbReference type="GO" id="GO:0046872">
    <property type="term" value="F:metal ion binding"/>
    <property type="evidence" value="ECO:0007669"/>
    <property type="project" value="UniProtKB-KW"/>
</dbReference>
<comment type="caution">
    <text evidence="8">The sequence shown here is derived from an EMBL/GenBank/DDBJ whole genome shotgun (WGS) entry which is preliminary data.</text>
</comment>
<dbReference type="GO" id="GO:0051536">
    <property type="term" value="F:iron-sulfur cluster binding"/>
    <property type="evidence" value="ECO:0007669"/>
    <property type="project" value="UniProtKB-KW"/>
</dbReference>
<gene>
    <name evidence="8" type="ORF">CDO81_04315</name>
</gene>
<keyword evidence="4" id="KW-0408">Iron</keyword>
<evidence type="ECO:0000256" key="3">
    <source>
        <dbReference type="ARBA" id="ARBA00022723"/>
    </source>
</evidence>
<keyword evidence="3" id="KW-0479">Metal-binding</keyword>
<evidence type="ECO:0000256" key="4">
    <source>
        <dbReference type="ARBA" id="ARBA00023004"/>
    </source>
</evidence>
<dbReference type="Proteomes" id="UP000197446">
    <property type="component" value="Unassembled WGS sequence"/>
</dbReference>
<keyword evidence="2" id="KW-0949">S-adenosyl-L-methionine</keyword>
<evidence type="ECO:0000256" key="6">
    <source>
        <dbReference type="SAM" id="MobiDB-lite"/>
    </source>
</evidence>
<proteinExistence type="predicted"/>
<reference evidence="8 9" key="1">
    <citation type="journal article" date="2007" name="Int. J. Syst. Evol. Microbiol.">
        <title>Description of Pelomonas aquatica sp. nov. and Pelomonas puraquae sp. nov., isolated from industrial and haemodialysis water.</title>
        <authorList>
            <person name="Gomila M."/>
            <person name="Bowien B."/>
            <person name="Falsen E."/>
            <person name="Moore E.R."/>
            <person name="Lalucat J."/>
        </authorList>
    </citation>
    <scope>NUCLEOTIDE SEQUENCE [LARGE SCALE GENOMIC DNA]</scope>
    <source>
        <strain evidence="8 9">CCUG 52769</strain>
    </source>
</reference>
<feature type="region of interest" description="Disordered" evidence="6">
    <location>
        <begin position="23"/>
        <end position="47"/>
    </location>
</feature>
<dbReference type="Gene3D" id="3.20.20.70">
    <property type="entry name" value="Aldolase class I"/>
    <property type="match status" value="1"/>
</dbReference>
<dbReference type="EMBL" id="NISI01000001">
    <property type="protein sequence ID" value="OWR05683.1"/>
    <property type="molecule type" value="Genomic_DNA"/>
</dbReference>
<evidence type="ECO:0000256" key="2">
    <source>
        <dbReference type="ARBA" id="ARBA00022691"/>
    </source>
</evidence>
<comment type="cofactor">
    <cofactor evidence="1">
        <name>[4Fe-4S] cluster</name>
        <dbReference type="ChEBI" id="CHEBI:49883"/>
    </cofactor>
</comment>
<evidence type="ECO:0000256" key="5">
    <source>
        <dbReference type="ARBA" id="ARBA00023014"/>
    </source>
</evidence>
<dbReference type="InterPro" id="IPR050377">
    <property type="entry name" value="Radical_SAM_PqqE_MftC-like"/>
</dbReference>
<evidence type="ECO:0000313" key="9">
    <source>
        <dbReference type="Proteomes" id="UP000197446"/>
    </source>
</evidence>
<dbReference type="PANTHER" id="PTHR11228">
    <property type="entry name" value="RADICAL SAM DOMAIN PROTEIN"/>
    <property type="match status" value="1"/>
</dbReference>
<name>A0A254NM86_9BURK</name>
<dbReference type="SUPFAM" id="SSF102114">
    <property type="entry name" value="Radical SAM enzymes"/>
    <property type="match status" value="1"/>
</dbReference>
<dbReference type="InterPro" id="IPR058240">
    <property type="entry name" value="rSAM_sf"/>
</dbReference>
<keyword evidence="5" id="KW-0411">Iron-sulfur</keyword>
<dbReference type="Pfam" id="PF04055">
    <property type="entry name" value="Radical_SAM"/>
    <property type="match status" value="1"/>
</dbReference>
<dbReference type="InterPro" id="IPR013785">
    <property type="entry name" value="Aldolase_TIM"/>
</dbReference>
<dbReference type="SFLD" id="SFLDS00029">
    <property type="entry name" value="Radical_SAM"/>
    <property type="match status" value="1"/>
</dbReference>
<feature type="domain" description="Radical SAM core" evidence="7">
    <location>
        <begin position="107"/>
        <end position="316"/>
    </location>
</feature>
<sequence>MPATPRANDGRWRRCWRPTGWCSRGTTSSSPANTWTPTGASPTTTRCATASSTSTRRSASCSCALARASSAAFRRTRSTTGGRPSPNCMPCSSVLIDRPGAPMAPELVQLRLVTLYLTERCNSRCVSCDYWRHGRQDMALATVQQLLPGLKALGVEQVLLSGGEPLLHPHWVEMATLLRAQGLKLWLLTAGLALAKQLDDVARHVEQVTVSLDGATAASYARIRGLDAFEVVCAGVRAAVRAGLPVTLRVTVQRGNVAELPALVRLAHGLGVNGISFLAADVAHDEAFGRQAPAPDGVALRPEDLPLLAASLDAIEQTHADDLAGGFIAESPAKLRRIEAHARARLGLGPLTAPRCNAPAHSAVIEADGRLRPCFFIGGTQRLGAGGLEAALNAPAERRLRAAIAAGAQAACERCVCAKWFAPA</sequence>
<evidence type="ECO:0000313" key="8">
    <source>
        <dbReference type="EMBL" id="OWR05683.1"/>
    </source>
</evidence>
<evidence type="ECO:0000256" key="1">
    <source>
        <dbReference type="ARBA" id="ARBA00001966"/>
    </source>
</evidence>
<keyword evidence="9" id="KW-1185">Reference proteome</keyword>
<dbReference type="PANTHER" id="PTHR11228:SF7">
    <property type="entry name" value="PQQA PEPTIDE CYCLASE"/>
    <property type="match status" value="1"/>
</dbReference>
<dbReference type="CDD" id="cd01335">
    <property type="entry name" value="Radical_SAM"/>
    <property type="match status" value="1"/>
</dbReference>
<evidence type="ECO:0000259" key="7">
    <source>
        <dbReference type="PROSITE" id="PS51918"/>
    </source>
</evidence>
<accession>A0A254NM86</accession>